<gene>
    <name evidence="3" type="ORF">GIB67_034732</name>
</gene>
<dbReference type="Proteomes" id="UP000541444">
    <property type="component" value="Unassembled WGS sequence"/>
</dbReference>
<dbReference type="OrthoDB" id="649641at2759"/>
<sequence length="2585" mass="291305">MDNNKNRTDLIAAGRKKLQQFRQKKGVKGKSSHKTSKFEQEGDTEVLSAAVDLVAEGEISSPVNAELPDTNPLVTPESGPTGDAELLSPVSPGKEEGSAVILEDGVDSSTLVAVRNAEEQSSKNTTGMVEAEEVQANDTVTLDNSVTVEFSPIQERKNQEAACSGSNQFDGVVEENRGSLQNEGPKNGFAADEIERDGHNGSSENILDTSYVRGDVEVATSIPEVNVVDYISVIDDTNQKLEGTHNVTGSSVSVALDSDVGYQDRILEEVTEVATCRADETNKISSDIETTHDVVDVVTDQTHESDETLTVDRGEDAEETALRIEENASDETHEPEEALNTKYEDDTEETIHGTEGTNVGEGTYEVGSFFVAAGETNNAEATSMNHEVDAEAEGTSNIILEVETEETTCTTEGTHVASDISVSAEAMHEGENTSDTNQEDKLENGRNNSSYEASAEIITSPSDIGSQADMEYDRAIDEVCRQQCPSGAVSPLEANREVLLEQTISLGASMRSIDLYQHAVAALSRLDEEQLGFLLKSIPSFSKLQPRDMDKRSTPENEFTDVFESLKQQVYIANVLKDFLQLQLLEQIDLQMDYDRRDHQLQNEVSNYHSLLEETQSGNTSITKELEQCRFDLLNMAAKKEELQAKFLNASVENTKLTIRASELQTKLEMSHEELKNLSVDLADCHSLLEMFKTENSNLKRDLVLVTDAGKKFEEEKEYYALESVDISAQLLEHQNQLAVEQNRHGKLELDLKEAVLRLEQLTEENMFLSSTLEIHKAKMEDVKVEFLQLSQPVEAKSQQEVMDMASIVHDYPSDDESHRTPVRADGPTVSDLVESVDLVLTEAQSVQHFGSESLEDAVGFIASKAHLEEAEKTRQKLKKAIEGMQSHSVALSRSAGKKSSLGVSKLIQAFESKVHQEENTEEVLVTEGEQSLSDPYTLAKEQTRILGATLKELELNTEKVNEAFMKEQDSRKLDALALGELQVLYEASKKHTSILEVKNIELENKLFDYQSRLDYLVSESCQVQQNLNEKTFMLLNQAENLQKEMVDRILTLENDWNCNLGVISEAVVKLDASTGRLLTSDSSTRPFDSLKFDRHIITSVNAASKVIDYLHDKLEAACADHEAIQYSYDSLNEKFYDLHVRNELAVGILGMVYFDLKKFVSDLCQDVKNSDMGVKDDILFDHIKPCNFIILIENLSKLLEERLQLKSANKELESELLNKEQKIEKQNRSCIDSEAFCKLVEYVKTVVELDEIEDDSDKSSALRLESLIAVLVRRCREAMEQVNLSLEELGLTVIESSERQEEICKLSSLNIQSEDEIHILKENSRKLEEALETVRTELQAKGAELEQSEQRVSSVREKLSIAVTKGKGLVVQRDSLKQSLSEISAEIERRSQELQLKDMRLREVETKLKAYSESGERVEALESELSYIRNSATALRESFLFKDSILQRVEEILEDLELPEHFHSRDIIEKIEWLAKSVTGNSLPSTDWGLKSTGGEGSFSDTGFVVMDSWKDDGPRSSNPALDDLRSKYEDLQSKYYGLAEQNEMLEQSLMERNNLVQRWEAVLDRIDMPFQMRSMEPEDRIQWLGSALSESHHDRESLHEKIENFESYCGSLNTDLEVSQRNVSNIEAALVTMTHEKDLLFESVENLSNENVKVSEKAIQSELEKEKLQNEVNSLQEKLVGKEGEITRVQLLVSDALHSHGNADAVCSGSDLECLEVLLRRLIENYMDITFEKRAQLTSEKHVLEDTLKERDVEHSHLVSNEQGSEDALKFKEEELADALSNLTHMKEERDRIIDKHQSLVISYEELGRQKDDMQERLNQEEQKLASTREKLNVAVRKGKALVQQRDSLKQTISEMNNEVEHLKREINKQGNVLIQYEQKIQNLSTYPEKVESLGRENSFLRNRLAETEHNLQAAISSSEQELKKSKREMELLLAELNEVQERGDGLQEELTKVEVSLTGLAKENDLSETERLEALSRLEKFVSVCSEESYNVISEIRKFKAGIDGFSELLVNAFSADLDLLRKVESRMEMLFKQTYGTNLFDVPLFISNNSVNELRPYTDPLSEKKSQNHFDDDSVIELFGIVGYGLQECTQKLDTLKDKLYGHCLSSDEQAKKLSKVMEAVCIEIALQAEILKKSEIVEDSQKELKATISNLQKELQEKDIQRSRIYAELVNQIKEAEATATNYSADLEAARTQVGNLERRVESVEKERSVLELRINELEDEKVSSTELHDRVMSLTGSLTSKEQEIEALMQALDEEESQMEGLTSRIEDLEKVLHQKNLMLESLEASRTKTMAKLSTTVCKFDELHQLSESLLSESEILQSQLQDRDAEISFLRQEVTRCTNDALTSSQEIYKINPGVHDFMTWLDTMISRIGGHNVHIDDKECNLMQASKEILEKQITSIMSELEDTRVMAQNKDALLQAEKSRVEELLHKGKYLENSLREMEFQLSSFQGSRDLGGTNGIASPEIMEVEPMINKRLISGASISPHVRSMRKVNNDQVAISIDNNPAGSTVDDEDDNKVHGFKSLTTSRVVPRFTRPVSDMVDGLWVSCDRALMRQPALRLGIILYWVLMHALLVTSIV</sequence>
<evidence type="ECO:0000256" key="2">
    <source>
        <dbReference type="SAM" id="MobiDB-lite"/>
    </source>
</evidence>
<feature type="region of interest" description="Disordered" evidence="2">
    <location>
        <begin position="60"/>
        <end position="96"/>
    </location>
</feature>
<feature type="coiled-coil region" evidence="1">
    <location>
        <begin position="1523"/>
        <end position="1560"/>
    </location>
</feature>
<evidence type="ECO:0000313" key="4">
    <source>
        <dbReference type="Proteomes" id="UP000541444"/>
    </source>
</evidence>
<reference evidence="3 4" key="1">
    <citation type="journal article" date="2020" name="IScience">
        <title>Genome Sequencing of the Endangered Kingdonia uniflora (Circaeasteraceae, Ranunculales) Reveals Potential Mechanisms of Evolutionary Specialization.</title>
        <authorList>
            <person name="Sun Y."/>
            <person name="Deng T."/>
            <person name="Zhang A."/>
            <person name="Moore M.J."/>
            <person name="Landis J.B."/>
            <person name="Lin N."/>
            <person name="Zhang H."/>
            <person name="Zhang X."/>
            <person name="Huang J."/>
            <person name="Zhang X."/>
            <person name="Sun H."/>
            <person name="Wang H."/>
        </authorList>
    </citation>
    <scope>NUCLEOTIDE SEQUENCE [LARGE SCALE GENOMIC DNA]</scope>
    <source>
        <strain evidence="3">TB1705</strain>
        <tissue evidence="3">Leaf</tissue>
    </source>
</reference>
<evidence type="ECO:0000256" key="1">
    <source>
        <dbReference type="SAM" id="Coils"/>
    </source>
</evidence>
<organism evidence="3 4">
    <name type="scientific">Kingdonia uniflora</name>
    <dbReference type="NCBI Taxonomy" id="39325"/>
    <lineage>
        <taxon>Eukaryota</taxon>
        <taxon>Viridiplantae</taxon>
        <taxon>Streptophyta</taxon>
        <taxon>Embryophyta</taxon>
        <taxon>Tracheophyta</taxon>
        <taxon>Spermatophyta</taxon>
        <taxon>Magnoliopsida</taxon>
        <taxon>Ranunculales</taxon>
        <taxon>Circaeasteraceae</taxon>
        <taxon>Kingdonia</taxon>
    </lineage>
</organism>
<feature type="coiled-coil region" evidence="1">
    <location>
        <begin position="1646"/>
        <end position="1687"/>
    </location>
</feature>
<feature type="region of interest" description="Disordered" evidence="2">
    <location>
        <begin position="177"/>
        <end position="206"/>
    </location>
</feature>
<feature type="coiled-coil region" evidence="1">
    <location>
        <begin position="745"/>
        <end position="779"/>
    </location>
</feature>
<feature type="compositionally biased region" description="Polar residues" evidence="2">
    <location>
        <begin position="445"/>
        <end position="457"/>
    </location>
</feature>
<feature type="coiled-coil region" evidence="1">
    <location>
        <begin position="1771"/>
        <end position="1959"/>
    </location>
</feature>
<name>A0A7J7MLC3_9MAGN</name>
<dbReference type="EMBL" id="JACGCM010001410">
    <property type="protein sequence ID" value="KAF6155637.1"/>
    <property type="molecule type" value="Genomic_DNA"/>
</dbReference>
<feature type="coiled-coil region" evidence="1">
    <location>
        <begin position="1196"/>
        <end position="1230"/>
    </location>
</feature>
<dbReference type="Gene3D" id="1.10.287.1490">
    <property type="match status" value="1"/>
</dbReference>
<dbReference type="PANTHER" id="PTHR43939">
    <property type="entry name" value="COILED-COIL DOMAIN-CONTAINING PROTEIN 158"/>
    <property type="match status" value="1"/>
</dbReference>
<feature type="coiled-coil region" evidence="1">
    <location>
        <begin position="2139"/>
        <end position="2292"/>
    </location>
</feature>
<feature type="coiled-coil region" evidence="1">
    <location>
        <begin position="1311"/>
        <end position="1398"/>
    </location>
</feature>
<protein>
    <submittedName>
        <fullName evidence="3">Uncharacterized protein</fullName>
    </submittedName>
</protein>
<accession>A0A7J7MLC3</accession>
<proteinExistence type="predicted"/>
<keyword evidence="4" id="KW-1185">Reference proteome</keyword>
<dbReference type="PANTHER" id="PTHR43939:SF50">
    <property type="entry name" value="NUCLEOPORIN"/>
    <property type="match status" value="1"/>
</dbReference>
<feature type="region of interest" description="Disordered" evidence="2">
    <location>
        <begin position="21"/>
        <end position="43"/>
    </location>
</feature>
<comment type="caution">
    <text evidence="3">The sequence shown here is derived from an EMBL/GenBank/DDBJ whole genome shotgun (WGS) entry which is preliminary data.</text>
</comment>
<evidence type="ECO:0000313" key="3">
    <source>
        <dbReference type="EMBL" id="KAF6155637.1"/>
    </source>
</evidence>
<feature type="region of interest" description="Disordered" evidence="2">
    <location>
        <begin position="426"/>
        <end position="457"/>
    </location>
</feature>
<keyword evidence="1" id="KW-0175">Coiled coil</keyword>
<dbReference type="SUPFAM" id="SSF57997">
    <property type="entry name" value="Tropomyosin"/>
    <property type="match status" value="1"/>
</dbReference>
<feature type="compositionally biased region" description="Basic residues" evidence="2">
    <location>
        <begin position="21"/>
        <end position="35"/>
    </location>
</feature>